<organism evidence="2 3">
    <name type="scientific">Idiomarina tyrosinivorans</name>
    <dbReference type="NCBI Taxonomy" id="1445662"/>
    <lineage>
        <taxon>Bacteria</taxon>
        <taxon>Pseudomonadati</taxon>
        <taxon>Pseudomonadota</taxon>
        <taxon>Gammaproteobacteria</taxon>
        <taxon>Alteromonadales</taxon>
        <taxon>Idiomarinaceae</taxon>
        <taxon>Idiomarina</taxon>
    </lineage>
</organism>
<protein>
    <recommendedName>
        <fullName evidence="4">CcoH-like protein</fullName>
    </recommendedName>
</protein>
<name>A0A432ZTZ8_9GAMM</name>
<feature type="transmembrane region" description="Helical" evidence="1">
    <location>
        <begin position="12"/>
        <end position="31"/>
    </location>
</feature>
<sequence>MEKPWYKQFWPWFLIGVPFIVIVVCTTIIFISNYLGGFNMVVDDYYKRGKAINAVVHRVKKARELGITFGFTAHDGQFVVRYTGGQPKELTAIKVSFYHATIATKDFQRLVPVNADGIYRTDIPKDISGKWTITIEPFDESWKVSEQFMLPKTDETALEPKLYGV</sequence>
<reference evidence="2 3" key="1">
    <citation type="journal article" date="2011" name="Front. Microbiol.">
        <title>Genomic signatures of strain selection and enhancement in Bacillus atrophaeus var. globigii, a historical biowarfare simulant.</title>
        <authorList>
            <person name="Gibbons H.S."/>
            <person name="Broomall S.M."/>
            <person name="McNew L.A."/>
            <person name="Daligault H."/>
            <person name="Chapman C."/>
            <person name="Bruce D."/>
            <person name="Karavis M."/>
            <person name="Krepps M."/>
            <person name="McGregor P.A."/>
            <person name="Hong C."/>
            <person name="Park K.H."/>
            <person name="Akmal A."/>
            <person name="Feldman A."/>
            <person name="Lin J.S."/>
            <person name="Chang W.E."/>
            <person name="Higgs B.W."/>
            <person name="Demirev P."/>
            <person name="Lindquist J."/>
            <person name="Liem A."/>
            <person name="Fochler E."/>
            <person name="Read T.D."/>
            <person name="Tapia R."/>
            <person name="Johnson S."/>
            <person name="Bishop-Lilly K.A."/>
            <person name="Detter C."/>
            <person name="Han C."/>
            <person name="Sozhamannan S."/>
            <person name="Rosenzweig C.N."/>
            <person name="Skowronski E.W."/>
        </authorList>
    </citation>
    <scope>NUCLEOTIDE SEQUENCE [LARGE SCALE GENOMIC DNA]</scope>
    <source>
        <strain evidence="2 3">CC-PW-9</strain>
    </source>
</reference>
<keyword evidence="1" id="KW-0812">Transmembrane</keyword>
<gene>
    <name evidence="2" type="ORF">CWI84_00745</name>
</gene>
<dbReference type="RefSeq" id="WP_126840666.1">
    <property type="nucleotide sequence ID" value="NZ_PIQH01000001.1"/>
</dbReference>
<keyword evidence="1" id="KW-1133">Transmembrane helix</keyword>
<dbReference type="AlphaFoldDB" id="A0A432ZTZ8"/>
<evidence type="ECO:0000313" key="3">
    <source>
        <dbReference type="Proteomes" id="UP000287996"/>
    </source>
</evidence>
<dbReference type="EMBL" id="PIQH01000001">
    <property type="protein sequence ID" value="RUO81321.1"/>
    <property type="molecule type" value="Genomic_DNA"/>
</dbReference>
<accession>A0A432ZTZ8</accession>
<dbReference type="InterPro" id="IPR008620">
    <property type="entry name" value="FixH"/>
</dbReference>
<dbReference type="Proteomes" id="UP000287996">
    <property type="component" value="Unassembled WGS sequence"/>
</dbReference>
<comment type="caution">
    <text evidence="2">The sequence shown here is derived from an EMBL/GenBank/DDBJ whole genome shotgun (WGS) entry which is preliminary data.</text>
</comment>
<evidence type="ECO:0000256" key="1">
    <source>
        <dbReference type="SAM" id="Phobius"/>
    </source>
</evidence>
<evidence type="ECO:0000313" key="2">
    <source>
        <dbReference type="EMBL" id="RUO81321.1"/>
    </source>
</evidence>
<keyword evidence="3" id="KW-1185">Reference proteome</keyword>
<dbReference type="Pfam" id="PF05751">
    <property type="entry name" value="FixH"/>
    <property type="match status" value="1"/>
</dbReference>
<proteinExistence type="predicted"/>
<evidence type="ECO:0008006" key="4">
    <source>
        <dbReference type="Google" id="ProtNLM"/>
    </source>
</evidence>
<dbReference type="OrthoDB" id="5295180at2"/>
<keyword evidence="1" id="KW-0472">Membrane</keyword>